<evidence type="ECO:0000256" key="2">
    <source>
        <dbReference type="ARBA" id="ARBA00004651"/>
    </source>
</evidence>
<keyword evidence="6" id="KW-0808">Transferase</keyword>
<dbReference type="Gene3D" id="3.30.450.20">
    <property type="entry name" value="PAS domain"/>
    <property type="match status" value="2"/>
</dbReference>
<dbReference type="Pfam" id="PF00512">
    <property type="entry name" value="HisKA"/>
    <property type="match status" value="1"/>
</dbReference>
<reference evidence="16 17" key="1">
    <citation type="submission" date="2024-09" db="EMBL/GenBank/DDBJ databases">
        <authorList>
            <person name="Sun Q."/>
            <person name="Mori K."/>
        </authorList>
    </citation>
    <scope>NUCLEOTIDE SEQUENCE [LARGE SCALE GENOMIC DNA]</scope>
    <source>
        <strain evidence="16 17">CCM 4839</strain>
    </source>
</reference>
<feature type="transmembrane region" description="Helical" evidence="14">
    <location>
        <begin position="248"/>
        <end position="266"/>
    </location>
</feature>
<dbReference type="SUPFAM" id="SSF103190">
    <property type="entry name" value="Sensory domain-like"/>
    <property type="match status" value="1"/>
</dbReference>
<name>A0ABV6J1M6_9BACL</name>
<keyword evidence="12" id="KW-0902">Two-component regulatory system</keyword>
<accession>A0ABV6J1M6</accession>
<dbReference type="PROSITE" id="PS50109">
    <property type="entry name" value="HIS_KIN"/>
    <property type="match status" value="1"/>
</dbReference>
<evidence type="ECO:0000256" key="8">
    <source>
        <dbReference type="ARBA" id="ARBA00022741"/>
    </source>
</evidence>
<dbReference type="InterPro" id="IPR003661">
    <property type="entry name" value="HisK_dim/P_dom"/>
</dbReference>
<evidence type="ECO:0000256" key="7">
    <source>
        <dbReference type="ARBA" id="ARBA00022692"/>
    </source>
</evidence>
<dbReference type="SMART" id="SM00388">
    <property type="entry name" value="HisKA"/>
    <property type="match status" value="1"/>
</dbReference>
<dbReference type="SMART" id="SM00387">
    <property type="entry name" value="HATPase_c"/>
    <property type="match status" value="1"/>
</dbReference>
<comment type="catalytic activity">
    <reaction evidence="1">
        <text>ATP + protein L-histidine = ADP + protein N-phospho-L-histidine.</text>
        <dbReference type="EC" id="2.7.13.3"/>
    </reaction>
</comment>
<evidence type="ECO:0000256" key="10">
    <source>
        <dbReference type="ARBA" id="ARBA00022840"/>
    </source>
</evidence>
<sequence>MHINDRLSGNRRNLFLYLILVLAPLCVFSTIYLPLKTGSAYSALKETAYRTSGFHALYIENFFGETIGRLESAAIYLSSVDSKSQIIDEMLRVTHNMDSRFSGFYWVSAAGDIIQSSNPLRDPVNLGDRSYFQLALETGKTQISEAHIGRVTQKYIFSIATPVYNKSGLIDGVLVGSIQLHEMEETLTQAIRGERIQLIDQKNQVIAETKPLPSSKHTASSYVMLDAVPWKVNAIMSFDYRTAVVRPYLVYLGVLLLLLNIAYLLAKAQLMKRQLAKELAQIEADKLKLIGTIAASTAHEIRNPLTGIKGFIALLSDKYKDDKDQYYFSLIQTEVNRINAIVSELLIIGKPTEASTEIHHVNDVVAEMVPLIESEAHLYNVGLRIELTNESAFVKLSKDHFKQIILNLVKNALEAMEKGGDLSIVTEVSAEFVLLKVTDTGKGMPLEVLEKVFTPFFTMKENGTGLGLLVCKRILDSYGGRLFLLSEVGKGTEATIQLPRVISSP</sequence>
<evidence type="ECO:0000256" key="11">
    <source>
        <dbReference type="ARBA" id="ARBA00022989"/>
    </source>
</evidence>
<evidence type="ECO:0000313" key="17">
    <source>
        <dbReference type="Proteomes" id="UP001589818"/>
    </source>
</evidence>
<dbReference type="PANTHER" id="PTHR43065">
    <property type="entry name" value="SENSOR HISTIDINE KINASE"/>
    <property type="match status" value="1"/>
</dbReference>
<keyword evidence="10 16" id="KW-0067">ATP-binding</keyword>
<evidence type="ECO:0000256" key="9">
    <source>
        <dbReference type="ARBA" id="ARBA00022777"/>
    </source>
</evidence>
<dbReference type="PRINTS" id="PR00344">
    <property type="entry name" value="BCTRLSENSOR"/>
</dbReference>
<dbReference type="InterPro" id="IPR029151">
    <property type="entry name" value="Sensor-like_sf"/>
</dbReference>
<comment type="caution">
    <text evidence="16">The sequence shown here is derived from an EMBL/GenBank/DDBJ whole genome shotgun (WGS) entry which is preliminary data.</text>
</comment>
<dbReference type="CDD" id="cd12914">
    <property type="entry name" value="PDC1_DGC_like"/>
    <property type="match status" value="1"/>
</dbReference>
<gene>
    <name evidence="16" type="ORF">ACFFJ8_00110</name>
</gene>
<evidence type="ECO:0000256" key="6">
    <source>
        <dbReference type="ARBA" id="ARBA00022679"/>
    </source>
</evidence>
<protein>
    <recommendedName>
        <fullName evidence="3">histidine kinase</fullName>
        <ecNumber evidence="3">2.7.13.3</ecNumber>
    </recommendedName>
</protein>
<keyword evidence="17" id="KW-1185">Reference proteome</keyword>
<keyword evidence="5" id="KW-0597">Phosphoprotein</keyword>
<comment type="subcellular location">
    <subcellularLocation>
        <location evidence="2">Cell membrane</location>
        <topology evidence="2">Multi-pass membrane protein</topology>
    </subcellularLocation>
</comment>
<keyword evidence="11 14" id="KW-1133">Transmembrane helix</keyword>
<dbReference type="EMBL" id="JBHLVF010000001">
    <property type="protein sequence ID" value="MFC0389768.1"/>
    <property type="molecule type" value="Genomic_DNA"/>
</dbReference>
<dbReference type="InterPro" id="IPR033479">
    <property type="entry name" value="dCache_1"/>
</dbReference>
<evidence type="ECO:0000256" key="12">
    <source>
        <dbReference type="ARBA" id="ARBA00023012"/>
    </source>
</evidence>
<dbReference type="GO" id="GO:0005524">
    <property type="term" value="F:ATP binding"/>
    <property type="evidence" value="ECO:0007669"/>
    <property type="project" value="UniProtKB-KW"/>
</dbReference>
<dbReference type="SUPFAM" id="SSF55874">
    <property type="entry name" value="ATPase domain of HSP90 chaperone/DNA topoisomerase II/histidine kinase"/>
    <property type="match status" value="1"/>
</dbReference>
<proteinExistence type="predicted"/>
<dbReference type="Pfam" id="PF02743">
    <property type="entry name" value="dCache_1"/>
    <property type="match status" value="1"/>
</dbReference>
<dbReference type="InterPro" id="IPR005467">
    <property type="entry name" value="His_kinase_dom"/>
</dbReference>
<evidence type="ECO:0000256" key="4">
    <source>
        <dbReference type="ARBA" id="ARBA00022475"/>
    </source>
</evidence>
<dbReference type="Gene3D" id="1.10.287.130">
    <property type="match status" value="1"/>
</dbReference>
<organism evidence="16 17">
    <name type="scientific">Paenibacillus mendelii</name>
    <dbReference type="NCBI Taxonomy" id="206163"/>
    <lineage>
        <taxon>Bacteria</taxon>
        <taxon>Bacillati</taxon>
        <taxon>Bacillota</taxon>
        <taxon>Bacilli</taxon>
        <taxon>Bacillales</taxon>
        <taxon>Paenibacillaceae</taxon>
        <taxon>Paenibacillus</taxon>
    </lineage>
</organism>
<dbReference type="InterPro" id="IPR036890">
    <property type="entry name" value="HATPase_C_sf"/>
</dbReference>
<keyword evidence="7 14" id="KW-0812">Transmembrane</keyword>
<evidence type="ECO:0000256" key="3">
    <source>
        <dbReference type="ARBA" id="ARBA00012438"/>
    </source>
</evidence>
<evidence type="ECO:0000313" key="16">
    <source>
        <dbReference type="EMBL" id="MFC0389768.1"/>
    </source>
</evidence>
<dbReference type="Pfam" id="PF02518">
    <property type="entry name" value="HATPase_c"/>
    <property type="match status" value="1"/>
</dbReference>
<dbReference type="EC" id="2.7.13.3" evidence="3"/>
<evidence type="ECO:0000259" key="15">
    <source>
        <dbReference type="PROSITE" id="PS50109"/>
    </source>
</evidence>
<keyword evidence="13 14" id="KW-0472">Membrane</keyword>
<dbReference type="InterPro" id="IPR004358">
    <property type="entry name" value="Sig_transdc_His_kin-like_C"/>
</dbReference>
<dbReference type="InterPro" id="IPR036097">
    <property type="entry name" value="HisK_dim/P_sf"/>
</dbReference>
<keyword evidence="9" id="KW-0418">Kinase</keyword>
<dbReference type="InterPro" id="IPR003594">
    <property type="entry name" value="HATPase_dom"/>
</dbReference>
<keyword evidence="4" id="KW-1003">Cell membrane</keyword>
<keyword evidence="8" id="KW-0547">Nucleotide-binding</keyword>
<dbReference type="RefSeq" id="WP_204822465.1">
    <property type="nucleotide sequence ID" value="NZ_JANHOF010000019.1"/>
</dbReference>
<dbReference type="CDD" id="cd00082">
    <property type="entry name" value="HisKA"/>
    <property type="match status" value="1"/>
</dbReference>
<evidence type="ECO:0000256" key="14">
    <source>
        <dbReference type="SAM" id="Phobius"/>
    </source>
</evidence>
<dbReference type="Gene3D" id="3.30.565.10">
    <property type="entry name" value="Histidine kinase-like ATPase, C-terminal domain"/>
    <property type="match status" value="1"/>
</dbReference>
<dbReference type="PANTHER" id="PTHR43065:SF10">
    <property type="entry name" value="PEROXIDE STRESS-ACTIVATED HISTIDINE KINASE MAK3"/>
    <property type="match status" value="1"/>
</dbReference>
<dbReference type="Proteomes" id="UP001589818">
    <property type="component" value="Unassembled WGS sequence"/>
</dbReference>
<evidence type="ECO:0000256" key="5">
    <source>
        <dbReference type="ARBA" id="ARBA00022553"/>
    </source>
</evidence>
<evidence type="ECO:0000256" key="13">
    <source>
        <dbReference type="ARBA" id="ARBA00023136"/>
    </source>
</evidence>
<evidence type="ECO:0000256" key="1">
    <source>
        <dbReference type="ARBA" id="ARBA00000085"/>
    </source>
</evidence>
<feature type="transmembrane region" description="Helical" evidence="14">
    <location>
        <begin position="14"/>
        <end position="35"/>
    </location>
</feature>
<dbReference type="SUPFAM" id="SSF47384">
    <property type="entry name" value="Homodimeric domain of signal transducing histidine kinase"/>
    <property type="match status" value="1"/>
</dbReference>
<dbReference type="CDD" id="cd00075">
    <property type="entry name" value="HATPase"/>
    <property type="match status" value="1"/>
</dbReference>
<feature type="domain" description="Histidine kinase" evidence="15">
    <location>
        <begin position="296"/>
        <end position="502"/>
    </location>
</feature>